<keyword evidence="1" id="KW-1133">Transmembrane helix</keyword>
<gene>
    <name evidence="2" type="ORF">AZF04_01035</name>
</gene>
<dbReference type="Proteomes" id="UP000075806">
    <property type="component" value="Unassembled WGS sequence"/>
</dbReference>
<dbReference type="EMBL" id="LTAO01000001">
    <property type="protein sequence ID" value="KYG34947.1"/>
    <property type="molecule type" value="Genomic_DNA"/>
</dbReference>
<organism evidence="2 3">
    <name type="scientific">Alkalihalobacillus trypoxylicola</name>
    <dbReference type="NCBI Taxonomy" id="519424"/>
    <lineage>
        <taxon>Bacteria</taxon>
        <taxon>Bacillati</taxon>
        <taxon>Bacillota</taxon>
        <taxon>Bacilli</taxon>
        <taxon>Bacillales</taxon>
        <taxon>Bacillaceae</taxon>
        <taxon>Alkalihalobacillus</taxon>
    </lineage>
</organism>
<dbReference type="RefSeq" id="WP_061947200.1">
    <property type="nucleotide sequence ID" value="NZ_LTAO01000001.1"/>
</dbReference>
<evidence type="ECO:0000313" key="3">
    <source>
        <dbReference type="Proteomes" id="UP000075806"/>
    </source>
</evidence>
<evidence type="ECO:0000256" key="1">
    <source>
        <dbReference type="SAM" id="Phobius"/>
    </source>
</evidence>
<dbReference type="InterPro" id="IPR046664">
    <property type="entry name" value="DUF6773"/>
</dbReference>
<protein>
    <recommendedName>
        <fullName evidence="4">Branched-chain amino acid ABC transporter substrate-binding protein</fullName>
    </recommendedName>
</protein>
<keyword evidence="3" id="KW-1185">Reference proteome</keyword>
<proteinExistence type="predicted"/>
<sequence length="144" mass="16594">MFKKITDERIAEKNLKMFRTLFIIQTLGIIFLLTLHVIEHGIAELTSTPVWYVFIITGIVSGYLQMNLSVENDDNDKKPSKYSIGVSLIVSLLLSFVIAFVLLQDNSLVAKSISMFFFFIAIFIPSLYIFYLRKEKAKKLEDEE</sequence>
<feature type="transmembrane region" description="Helical" evidence="1">
    <location>
        <begin position="109"/>
        <end position="131"/>
    </location>
</feature>
<keyword evidence="1" id="KW-0472">Membrane</keyword>
<evidence type="ECO:0000313" key="2">
    <source>
        <dbReference type="EMBL" id="KYG34947.1"/>
    </source>
</evidence>
<reference evidence="2" key="1">
    <citation type="submission" date="2016-02" db="EMBL/GenBank/DDBJ databases">
        <title>Genome sequence of Bacillus trypoxylicola KCTC 13244(T).</title>
        <authorList>
            <person name="Jeong H."/>
            <person name="Park S.-H."/>
            <person name="Choi S.-K."/>
        </authorList>
    </citation>
    <scope>NUCLEOTIDE SEQUENCE [LARGE SCALE GENOMIC DNA]</scope>
    <source>
        <strain evidence="2">KCTC 13244</strain>
    </source>
</reference>
<dbReference type="AlphaFoldDB" id="A0A161QAT1"/>
<evidence type="ECO:0008006" key="4">
    <source>
        <dbReference type="Google" id="ProtNLM"/>
    </source>
</evidence>
<comment type="caution">
    <text evidence="2">The sequence shown here is derived from an EMBL/GenBank/DDBJ whole genome shotgun (WGS) entry which is preliminary data.</text>
</comment>
<accession>A0A161QAT1</accession>
<name>A0A161QAT1_9BACI</name>
<feature type="transmembrane region" description="Helical" evidence="1">
    <location>
        <begin position="21"/>
        <end position="38"/>
    </location>
</feature>
<keyword evidence="1" id="KW-0812">Transmembrane</keyword>
<dbReference type="Pfam" id="PF20563">
    <property type="entry name" value="DUF6773"/>
    <property type="match status" value="1"/>
</dbReference>
<dbReference type="OrthoDB" id="2300382at2"/>
<feature type="transmembrane region" description="Helical" evidence="1">
    <location>
        <begin position="82"/>
        <end position="103"/>
    </location>
</feature>
<feature type="transmembrane region" description="Helical" evidence="1">
    <location>
        <begin position="50"/>
        <end position="70"/>
    </location>
</feature>